<dbReference type="InterPro" id="IPR013083">
    <property type="entry name" value="Znf_RING/FYVE/PHD"/>
</dbReference>
<accession>A0A1I8AV90</accession>
<evidence type="ECO:0000259" key="4">
    <source>
        <dbReference type="PROSITE" id="PS50089"/>
    </source>
</evidence>
<evidence type="ECO:0000256" key="1">
    <source>
        <dbReference type="ARBA" id="ARBA00022771"/>
    </source>
</evidence>
<keyword evidence="1 3" id="KW-0863">Zinc-finger</keyword>
<evidence type="ECO:0000313" key="6">
    <source>
        <dbReference type="WBParaSite" id="L893_g9541.t1"/>
    </source>
</evidence>
<evidence type="ECO:0000313" key="5">
    <source>
        <dbReference type="Proteomes" id="UP000095287"/>
    </source>
</evidence>
<dbReference type="Pfam" id="PF14634">
    <property type="entry name" value="zf-RING_5"/>
    <property type="match status" value="1"/>
</dbReference>
<dbReference type="SMART" id="SM00184">
    <property type="entry name" value="RING"/>
    <property type="match status" value="1"/>
</dbReference>
<dbReference type="InterPro" id="IPR001841">
    <property type="entry name" value="Znf_RING"/>
</dbReference>
<dbReference type="InterPro" id="IPR047153">
    <property type="entry name" value="TRIM45/56/19-like"/>
</dbReference>
<keyword evidence="5" id="KW-1185">Reference proteome</keyword>
<reference evidence="6" key="1">
    <citation type="submission" date="2016-11" db="UniProtKB">
        <authorList>
            <consortium name="WormBaseParasite"/>
        </authorList>
    </citation>
    <scope>IDENTIFICATION</scope>
</reference>
<keyword evidence="1 3" id="KW-0479">Metal-binding</keyword>
<dbReference type="AlphaFoldDB" id="A0A1I8AV90"/>
<sequence>MEVTPILELNRHTSPSNFVALGDFIYTLFKHFNHDWHINVYKLSTKEQIFSAKCPFPDNANNVHIYEEDGKVKAFILDRLTNCMAWMYSYLLVFDFDAHTLRTQMEKKHEIQDNILATRWLSGNVFAMQLTAESISIFSPGIEEPRTYRYCYTNFASFRHNDFFVQLDHTCQYAVLSHVVHGGIKTEKIRHQGGVQLSLGHYDRQAFVFEDTVLIIDTDCHWKNGKMIMLMLSTWELYDVTDQVKLPEMSVIEVARQNKEAIYLYTQDYKMFKIQVTGRDLRFLPKEESVGNGEKSLEHTVDTICPVCFEPFTIPKILTKCGHSICEACEVALTVDPGLNLDKTLTCPVCRVVTNLPSTEVLPTNWSLKSLAGKVGSLKISSMTCHSCNHSLTSDRIFECSKCQSDRDGHQVLICGACAIEKHSDHVFDVSKVTFIDTKTVTDSLARVGLPTIHPSKEEANAQELASEVSKKLSLYDERARRTIEKIKQCSMVTQKSLDKCVEELALIKANIEEGTAVLKQTSEMMKHFLSKCLP</sequence>
<proteinExistence type="predicted"/>
<evidence type="ECO:0000256" key="2">
    <source>
        <dbReference type="ARBA" id="ARBA00022833"/>
    </source>
</evidence>
<dbReference type="GO" id="GO:0061630">
    <property type="term" value="F:ubiquitin protein ligase activity"/>
    <property type="evidence" value="ECO:0007669"/>
    <property type="project" value="TreeGrafter"/>
</dbReference>
<dbReference type="PROSITE" id="PS50089">
    <property type="entry name" value="ZF_RING_2"/>
    <property type="match status" value="1"/>
</dbReference>
<name>A0A1I8AV90_9BILA</name>
<dbReference type="WBParaSite" id="L893_g9541.t1">
    <property type="protein sequence ID" value="L893_g9541.t1"/>
    <property type="gene ID" value="L893_g9541"/>
</dbReference>
<dbReference type="Proteomes" id="UP000095287">
    <property type="component" value="Unplaced"/>
</dbReference>
<keyword evidence="2" id="KW-0862">Zinc</keyword>
<evidence type="ECO:0000256" key="3">
    <source>
        <dbReference type="PROSITE-ProRule" id="PRU00175"/>
    </source>
</evidence>
<dbReference type="Gene3D" id="3.30.40.10">
    <property type="entry name" value="Zinc/RING finger domain, C3HC4 (zinc finger)"/>
    <property type="match status" value="1"/>
</dbReference>
<dbReference type="SUPFAM" id="SSF57850">
    <property type="entry name" value="RING/U-box"/>
    <property type="match status" value="1"/>
</dbReference>
<dbReference type="GO" id="GO:0008270">
    <property type="term" value="F:zinc ion binding"/>
    <property type="evidence" value="ECO:0007669"/>
    <property type="project" value="UniProtKB-KW"/>
</dbReference>
<dbReference type="PANTHER" id="PTHR25462:SF296">
    <property type="entry name" value="MEIOTIC P26, ISOFORM F"/>
    <property type="match status" value="1"/>
</dbReference>
<feature type="domain" description="RING-type" evidence="4">
    <location>
        <begin position="305"/>
        <end position="351"/>
    </location>
</feature>
<dbReference type="PANTHER" id="PTHR25462">
    <property type="entry name" value="BONUS, ISOFORM C-RELATED"/>
    <property type="match status" value="1"/>
</dbReference>
<organism evidence="5 6">
    <name type="scientific">Steinernema glaseri</name>
    <dbReference type="NCBI Taxonomy" id="37863"/>
    <lineage>
        <taxon>Eukaryota</taxon>
        <taxon>Metazoa</taxon>
        <taxon>Ecdysozoa</taxon>
        <taxon>Nematoda</taxon>
        <taxon>Chromadorea</taxon>
        <taxon>Rhabditida</taxon>
        <taxon>Tylenchina</taxon>
        <taxon>Panagrolaimomorpha</taxon>
        <taxon>Strongyloidoidea</taxon>
        <taxon>Steinernematidae</taxon>
        <taxon>Steinernema</taxon>
    </lineage>
</organism>
<protein>
    <submittedName>
        <fullName evidence="6">RING-type domain-containing protein</fullName>
    </submittedName>
</protein>